<evidence type="ECO:0000313" key="2">
    <source>
        <dbReference type="EMBL" id="SCF34246.1"/>
    </source>
</evidence>
<dbReference type="AlphaFoldDB" id="A0A1C4ZN65"/>
<evidence type="ECO:0008006" key="4">
    <source>
        <dbReference type="Google" id="ProtNLM"/>
    </source>
</evidence>
<dbReference type="RefSeq" id="WP_089009085.1">
    <property type="nucleotide sequence ID" value="NZ_LT607411.1"/>
</dbReference>
<feature type="signal peptide" evidence="1">
    <location>
        <begin position="1"/>
        <end position="29"/>
    </location>
</feature>
<dbReference type="PROSITE" id="PS51318">
    <property type="entry name" value="TAT"/>
    <property type="match status" value="1"/>
</dbReference>
<reference evidence="3" key="1">
    <citation type="submission" date="2016-06" db="EMBL/GenBank/DDBJ databases">
        <authorList>
            <person name="Varghese N."/>
            <person name="Submissions Spin"/>
        </authorList>
    </citation>
    <scope>NUCLEOTIDE SEQUENCE [LARGE SCALE GENOMIC DNA]</scope>
    <source>
        <strain evidence="3">DSM 43909</strain>
    </source>
</reference>
<feature type="chain" id="PRO_5039032266" description="Tat (Twin-arginine translocation) pathway signal sequence" evidence="1">
    <location>
        <begin position="30"/>
        <end position="235"/>
    </location>
</feature>
<dbReference type="EMBL" id="LT607411">
    <property type="protein sequence ID" value="SCF34246.1"/>
    <property type="molecule type" value="Genomic_DNA"/>
</dbReference>
<organism evidence="2 3">
    <name type="scientific">Micromonospora viridifaciens</name>
    <dbReference type="NCBI Taxonomy" id="1881"/>
    <lineage>
        <taxon>Bacteria</taxon>
        <taxon>Bacillati</taxon>
        <taxon>Actinomycetota</taxon>
        <taxon>Actinomycetes</taxon>
        <taxon>Micromonosporales</taxon>
        <taxon>Micromonosporaceae</taxon>
        <taxon>Micromonospora</taxon>
    </lineage>
</organism>
<name>A0A1C4ZN65_MICVI</name>
<keyword evidence="3" id="KW-1185">Reference proteome</keyword>
<proteinExistence type="predicted"/>
<dbReference type="InterPro" id="IPR006311">
    <property type="entry name" value="TAT_signal"/>
</dbReference>
<gene>
    <name evidence="2" type="ORF">GA0074695_5829</name>
</gene>
<accession>A0A1C4ZN65</accession>
<protein>
    <recommendedName>
        <fullName evidence="4">Tat (Twin-arginine translocation) pathway signal sequence</fullName>
    </recommendedName>
</protein>
<evidence type="ECO:0000313" key="3">
    <source>
        <dbReference type="Proteomes" id="UP000198242"/>
    </source>
</evidence>
<dbReference type="OrthoDB" id="3405119at2"/>
<dbReference type="Proteomes" id="UP000198242">
    <property type="component" value="Chromosome I"/>
</dbReference>
<sequence>MNHTRQPFSRRRLLAGAAAASAVSVTGVAATSTAAAASPTHAPTPLVTRDRVGSALLHAPGGGPVAARFQADFHDRLVAWLAFWSANSPAAWSVPVQVVGRVDRSGDAFTLHALRYRRDDELHDGFAAGRADANHWATLASLHHHFPVVAPLASGAIQVGDGVAGFTGSPAQVAFAVDACRELWGDQAATASAWPEYAGRALTRAGQRADVASRAGWAAFTRTSLRRGLGTESYE</sequence>
<evidence type="ECO:0000256" key="1">
    <source>
        <dbReference type="SAM" id="SignalP"/>
    </source>
</evidence>
<keyword evidence="1" id="KW-0732">Signal</keyword>